<evidence type="ECO:0000256" key="1">
    <source>
        <dbReference type="SAM" id="Phobius"/>
    </source>
</evidence>
<keyword evidence="1" id="KW-0472">Membrane</keyword>
<keyword evidence="1" id="KW-0812">Transmembrane</keyword>
<proteinExistence type="predicted"/>
<feature type="transmembrane region" description="Helical" evidence="1">
    <location>
        <begin position="22"/>
        <end position="43"/>
    </location>
</feature>
<gene>
    <name evidence="2" type="ORF">AWB70_04961</name>
</gene>
<evidence type="ECO:0000313" key="2">
    <source>
        <dbReference type="EMBL" id="SAL56796.1"/>
    </source>
</evidence>
<dbReference type="RefSeq" id="WP_156903062.1">
    <property type="nucleotide sequence ID" value="NZ_AP014576.1"/>
</dbReference>
<dbReference type="EMBL" id="FCNY02000013">
    <property type="protein sequence ID" value="SAL56796.1"/>
    <property type="molecule type" value="Genomic_DNA"/>
</dbReference>
<keyword evidence="1" id="KW-1133">Transmembrane helix</keyword>
<protein>
    <submittedName>
        <fullName evidence="2">Uncharacterized protein</fullName>
    </submittedName>
</protein>
<reference evidence="3" key="1">
    <citation type="submission" date="2016-01" db="EMBL/GenBank/DDBJ databases">
        <authorList>
            <person name="Peeters C."/>
        </authorList>
    </citation>
    <scope>NUCLEOTIDE SEQUENCE [LARGE SCALE GENOMIC DNA]</scope>
</reference>
<accession>A0A158IJP3</accession>
<dbReference type="Proteomes" id="UP000054740">
    <property type="component" value="Unassembled WGS sequence"/>
</dbReference>
<name>A0A158IJP3_CABCO</name>
<keyword evidence="3" id="KW-1185">Reference proteome</keyword>
<evidence type="ECO:0000313" key="3">
    <source>
        <dbReference type="Proteomes" id="UP000054740"/>
    </source>
</evidence>
<dbReference type="AlphaFoldDB" id="A0A158IJP3"/>
<sequence>MQYVVMRNQCWESDGQGVIMDLAMAMGVAMFGLFGASTAIFLYKLKA</sequence>
<organism evidence="2 3">
    <name type="scientific">Caballeronia cordobensis</name>
    <name type="common">Burkholderia cordobensis</name>
    <dbReference type="NCBI Taxonomy" id="1353886"/>
    <lineage>
        <taxon>Bacteria</taxon>
        <taxon>Pseudomonadati</taxon>
        <taxon>Pseudomonadota</taxon>
        <taxon>Betaproteobacteria</taxon>
        <taxon>Burkholderiales</taxon>
        <taxon>Burkholderiaceae</taxon>
        <taxon>Caballeronia</taxon>
    </lineage>
</organism>